<evidence type="ECO:0008006" key="3">
    <source>
        <dbReference type="Google" id="ProtNLM"/>
    </source>
</evidence>
<dbReference type="EMBL" id="CP001140">
    <property type="protein sequence ID" value="ACL10812.1"/>
    <property type="molecule type" value="Genomic_DNA"/>
</dbReference>
<dbReference type="HOGENOM" id="CLU_3162945_0_0_2"/>
<dbReference type="Gene3D" id="3.30.980.10">
    <property type="entry name" value="Threonyl-trna Synthetase, Chain A, domain 2"/>
    <property type="match status" value="1"/>
</dbReference>
<accession>B8D3Y1</accession>
<evidence type="ECO:0000313" key="1">
    <source>
        <dbReference type="EMBL" id="ACL10812.1"/>
    </source>
</evidence>
<organism evidence="1 2">
    <name type="scientific">Desulfurococcus amylolyticus (strain DSM 18924 / JCM 16383 / VKM B-2413 / 1221n)</name>
    <name type="common">Desulfurococcus kamchatkensis</name>
    <dbReference type="NCBI Taxonomy" id="490899"/>
    <lineage>
        <taxon>Archaea</taxon>
        <taxon>Thermoproteota</taxon>
        <taxon>Thermoprotei</taxon>
        <taxon>Desulfurococcales</taxon>
        <taxon>Desulfurococcaceae</taxon>
        <taxon>Desulfurococcus</taxon>
    </lineage>
</organism>
<dbReference type="AlphaFoldDB" id="B8D3Y1"/>
<gene>
    <name evidence="1" type="ordered locus">DKAM_0486</name>
</gene>
<evidence type="ECO:0000313" key="2">
    <source>
        <dbReference type="Proteomes" id="UP000006903"/>
    </source>
</evidence>
<dbReference type="Proteomes" id="UP000006903">
    <property type="component" value="Chromosome"/>
</dbReference>
<proteinExistence type="predicted"/>
<name>B8D3Y1_DESA1</name>
<reference evidence="1 2" key="1">
    <citation type="journal article" date="2009" name="J. Bacteriol.">
        <title>Complete genome sequence of the anaerobic, protein-degrading hyperthermophilic crenarchaeon Desulfurococcus kamchatkensis.</title>
        <authorList>
            <person name="Ravin N.V."/>
            <person name="Mardanov A.V."/>
            <person name="Beletsky A.V."/>
            <person name="Kublanov I.V."/>
            <person name="Kolganova T.V."/>
            <person name="Lebedinsky A.V."/>
            <person name="Chernyh N.A."/>
            <person name="Bonch-Osmolovskaya E.A."/>
            <person name="Skryabin K.G."/>
        </authorList>
    </citation>
    <scope>NUCLEOTIDE SEQUENCE [LARGE SCALE GENOMIC DNA]</scope>
    <source>
        <strain evidence="2">DSM 18924 / JCM 16383 / VKM B-2413 / 1221n</strain>
    </source>
</reference>
<dbReference type="KEGG" id="dka:DKAM_0486"/>
<protein>
    <recommendedName>
        <fullName evidence="3">Alanyl-tRNA synthetase</fullName>
    </recommendedName>
</protein>
<sequence length="47" mass="5407">MNDISNEVRTHTALHVLKGAAVKVLEETRYGLPQHVLREAWRTYCTV</sequence>